<evidence type="ECO:0000256" key="1">
    <source>
        <dbReference type="SAM" id="Coils"/>
    </source>
</evidence>
<dbReference type="Proteomes" id="UP000887578">
    <property type="component" value="Unplaced"/>
</dbReference>
<feature type="compositionally biased region" description="Low complexity" evidence="2">
    <location>
        <begin position="522"/>
        <end position="548"/>
    </location>
</feature>
<evidence type="ECO:0000313" key="4">
    <source>
        <dbReference type="WBParaSite" id="PDA_v2.g12145.t1"/>
    </source>
</evidence>
<feature type="coiled-coil region" evidence="1">
    <location>
        <begin position="230"/>
        <end position="278"/>
    </location>
</feature>
<feature type="region of interest" description="Disordered" evidence="2">
    <location>
        <begin position="320"/>
        <end position="596"/>
    </location>
</feature>
<protein>
    <submittedName>
        <fullName evidence="4">Uncharacterized protein</fullName>
    </submittedName>
</protein>
<proteinExistence type="predicted"/>
<feature type="compositionally biased region" description="Basic and acidic residues" evidence="2">
    <location>
        <begin position="353"/>
        <end position="362"/>
    </location>
</feature>
<feature type="compositionally biased region" description="Polar residues" evidence="2">
    <location>
        <begin position="385"/>
        <end position="395"/>
    </location>
</feature>
<dbReference type="WBParaSite" id="PDA_v2.g12145.t1">
    <property type="protein sequence ID" value="PDA_v2.g12145.t1"/>
    <property type="gene ID" value="PDA_v2.g12145"/>
</dbReference>
<accession>A0A914P4A3</accession>
<feature type="compositionally biased region" description="Polar residues" evidence="2">
    <location>
        <begin position="492"/>
        <end position="512"/>
    </location>
</feature>
<keyword evidence="3" id="KW-1185">Reference proteome</keyword>
<reference evidence="4" key="1">
    <citation type="submission" date="2022-11" db="UniProtKB">
        <authorList>
            <consortium name="WormBaseParasite"/>
        </authorList>
    </citation>
    <scope>IDENTIFICATION</scope>
</reference>
<keyword evidence="1" id="KW-0175">Coiled coil</keyword>
<sequence>MSKKPFNSRKAVKKAPSVITKEIDCQTDELLNQLLGISISDANVATTSTTGAEDLTKEQLAARLTCSQSLVKRLKALLTKERQSHKEEKQKFINFFHEIKVILHDSRHSYNIVKQELADSAILFVNGRETLRQKLKTYQDKCQTDLRAMRDQVARNDVVIEKANLTIISTKNEVEKALKMADETRKKIQKVTTEKGFLDIQYKALVKKQNEKYISSGEMCPRCTATKQCLTEFTDNIKQLKSDVNRLEKENLAISTQKSSIESDLKNLQKKHDQVVHERNCYKEGDKTLREQLAKAKKALSESTNSPNRHTKVLEMLNSPARHEHSPTIAKETPPHLIKPDKSPTPIDQKPSAAERTHEPPPKKRTNGTSLSREEGEVSPEDDAITTTKSPPMKQNDTRKSPPLKSGESRKRPLSPTPPKAEKPKQMDYVYIINDRQKPSDKPEPPSLLKQDIRPPPGYGSHPRVRHQSPPFAFDSPHHPSSQAYYDDYRMVQQQRPPYHQTSPYPPQQRQMPPNVYPPAPSGYSPQYPPGYHQSPQQQHPQPPNGYYRPQATINGGPIAPWHAREQSPQYPPYHQPQQRPPGTSNSKNECWTAWR</sequence>
<evidence type="ECO:0000256" key="2">
    <source>
        <dbReference type="SAM" id="MobiDB-lite"/>
    </source>
</evidence>
<feature type="compositionally biased region" description="Basic and acidic residues" evidence="2">
    <location>
        <begin position="435"/>
        <end position="444"/>
    </location>
</feature>
<name>A0A914P4A3_9BILA</name>
<dbReference type="AlphaFoldDB" id="A0A914P4A3"/>
<evidence type="ECO:0000313" key="3">
    <source>
        <dbReference type="Proteomes" id="UP000887578"/>
    </source>
</evidence>
<organism evidence="3 4">
    <name type="scientific">Panagrolaimus davidi</name>
    <dbReference type="NCBI Taxonomy" id="227884"/>
    <lineage>
        <taxon>Eukaryota</taxon>
        <taxon>Metazoa</taxon>
        <taxon>Ecdysozoa</taxon>
        <taxon>Nematoda</taxon>
        <taxon>Chromadorea</taxon>
        <taxon>Rhabditida</taxon>
        <taxon>Tylenchina</taxon>
        <taxon>Panagrolaimomorpha</taxon>
        <taxon>Panagrolaimoidea</taxon>
        <taxon>Panagrolaimidae</taxon>
        <taxon>Panagrolaimus</taxon>
    </lineage>
</organism>